<dbReference type="Gene3D" id="3.40.50.150">
    <property type="entry name" value="Vaccinia Virus protein VP39"/>
    <property type="match status" value="1"/>
</dbReference>
<gene>
    <name evidence="3" type="ORF">GCM10009105_07680</name>
</gene>
<evidence type="ECO:0000313" key="4">
    <source>
        <dbReference type="Proteomes" id="UP001501523"/>
    </source>
</evidence>
<comment type="caution">
    <text evidence="3">The sequence shown here is derived from an EMBL/GenBank/DDBJ whole genome shotgun (WGS) entry which is preliminary data.</text>
</comment>
<dbReference type="InterPro" id="IPR013216">
    <property type="entry name" value="Methyltransf_11"/>
</dbReference>
<proteinExistence type="predicted"/>
<reference evidence="4" key="1">
    <citation type="journal article" date="2019" name="Int. J. Syst. Evol. Microbiol.">
        <title>The Global Catalogue of Microorganisms (GCM) 10K type strain sequencing project: providing services to taxonomists for standard genome sequencing and annotation.</title>
        <authorList>
            <consortium name="The Broad Institute Genomics Platform"/>
            <consortium name="The Broad Institute Genome Sequencing Center for Infectious Disease"/>
            <person name="Wu L."/>
            <person name="Ma J."/>
        </authorList>
    </citation>
    <scope>NUCLEOTIDE SEQUENCE [LARGE SCALE GENOMIC DNA]</scope>
    <source>
        <strain evidence="4">JCM 15421</strain>
    </source>
</reference>
<sequence>MRGWRAIGQSMKVWAGEHVKRNLDPATVNSFGDEWLRFDQSALSDDEASTIFDAYFAVFPWAALPAGASGFDMGCGSGRWARLMAPKVGHLHCIDPSGALEVARGALEDEPNVSFHRAAVDDEPLPPNSQDFGYSLGVLHHVPDTAAAIRSCVAMLRPGAPFLVYLYYAFDNRSTAFKMMWRFSDLLRRVICHMPAPLKHSLTDALAFGVYYPLARLSLLFEWFGLSVAGMPLSYYRRRSFYTMRTDSRDRFGTPLERRFTRDEIRTMMHAAGLRDIVFSDCAPYWCAVGIKQ</sequence>
<feature type="domain" description="Methyltransferase type 11" evidence="2">
    <location>
        <begin position="72"/>
        <end position="162"/>
    </location>
</feature>
<keyword evidence="1" id="KW-0812">Transmembrane</keyword>
<dbReference type="SUPFAM" id="SSF53335">
    <property type="entry name" value="S-adenosyl-L-methionine-dependent methyltransferases"/>
    <property type="match status" value="1"/>
</dbReference>
<dbReference type="EMBL" id="BAAAEU010000004">
    <property type="protein sequence ID" value="GAA0708254.1"/>
    <property type="molecule type" value="Genomic_DNA"/>
</dbReference>
<protein>
    <recommendedName>
        <fullName evidence="2">Methyltransferase type 11 domain-containing protein</fullName>
    </recommendedName>
</protein>
<organism evidence="3 4">
    <name type="scientific">Dokdonella soli</name>
    <dbReference type="NCBI Taxonomy" id="529810"/>
    <lineage>
        <taxon>Bacteria</taxon>
        <taxon>Pseudomonadati</taxon>
        <taxon>Pseudomonadota</taxon>
        <taxon>Gammaproteobacteria</taxon>
        <taxon>Lysobacterales</taxon>
        <taxon>Rhodanobacteraceae</taxon>
        <taxon>Dokdonella</taxon>
    </lineage>
</organism>
<dbReference type="CDD" id="cd02440">
    <property type="entry name" value="AdoMet_MTases"/>
    <property type="match status" value="1"/>
</dbReference>
<keyword evidence="1" id="KW-1133">Transmembrane helix</keyword>
<feature type="transmembrane region" description="Helical" evidence="1">
    <location>
        <begin position="217"/>
        <end position="236"/>
    </location>
</feature>
<evidence type="ECO:0000313" key="3">
    <source>
        <dbReference type="EMBL" id="GAA0708254.1"/>
    </source>
</evidence>
<dbReference type="Proteomes" id="UP001501523">
    <property type="component" value="Unassembled WGS sequence"/>
</dbReference>
<dbReference type="PANTHER" id="PTHR43591">
    <property type="entry name" value="METHYLTRANSFERASE"/>
    <property type="match status" value="1"/>
</dbReference>
<accession>A0ABN1ID55</accession>
<dbReference type="InterPro" id="IPR029063">
    <property type="entry name" value="SAM-dependent_MTases_sf"/>
</dbReference>
<keyword evidence="4" id="KW-1185">Reference proteome</keyword>
<keyword evidence="1" id="KW-0472">Membrane</keyword>
<evidence type="ECO:0000256" key="1">
    <source>
        <dbReference type="SAM" id="Phobius"/>
    </source>
</evidence>
<name>A0ABN1ID55_9GAMM</name>
<evidence type="ECO:0000259" key="2">
    <source>
        <dbReference type="Pfam" id="PF08241"/>
    </source>
</evidence>
<dbReference type="Pfam" id="PF08241">
    <property type="entry name" value="Methyltransf_11"/>
    <property type="match status" value="1"/>
</dbReference>